<reference evidence="1" key="1">
    <citation type="submission" date="2020-07" db="EMBL/GenBank/DDBJ databases">
        <title>Genome sequence and genetic diversity analysis of an under-domesticated orphan crop, white fonio (Digitaria exilis).</title>
        <authorList>
            <person name="Bennetzen J.L."/>
            <person name="Chen S."/>
            <person name="Ma X."/>
            <person name="Wang X."/>
            <person name="Yssel A.E.J."/>
            <person name="Chaluvadi S.R."/>
            <person name="Johnson M."/>
            <person name="Gangashetty P."/>
            <person name="Hamidou F."/>
            <person name="Sanogo M.D."/>
            <person name="Zwaenepoel A."/>
            <person name="Wallace J."/>
            <person name="Van De Peer Y."/>
            <person name="Van Deynze A."/>
        </authorList>
    </citation>
    <scope>NUCLEOTIDE SEQUENCE</scope>
    <source>
        <tissue evidence="1">Leaves</tissue>
    </source>
</reference>
<evidence type="ECO:0000313" key="2">
    <source>
        <dbReference type="Proteomes" id="UP000636709"/>
    </source>
</evidence>
<organism evidence="1 2">
    <name type="scientific">Digitaria exilis</name>
    <dbReference type="NCBI Taxonomy" id="1010633"/>
    <lineage>
        <taxon>Eukaryota</taxon>
        <taxon>Viridiplantae</taxon>
        <taxon>Streptophyta</taxon>
        <taxon>Embryophyta</taxon>
        <taxon>Tracheophyta</taxon>
        <taxon>Spermatophyta</taxon>
        <taxon>Magnoliopsida</taxon>
        <taxon>Liliopsida</taxon>
        <taxon>Poales</taxon>
        <taxon>Poaceae</taxon>
        <taxon>PACMAD clade</taxon>
        <taxon>Panicoideae</taxon>
        <taxon>Panicodae</taxon>
        <taxon>Paniceae</taxon>
        <taxon>Anthephorinae</taxon>
        <taxon>Digitaria</taxon>
    </lineage>
</organism>
<dbReference type="AlphaFoldDB" id="A0A835AJV3"/>
<sequence length="52" mass="5747">MTLRELLHQSREEARLWGCLSNSAAHLSAAVRPSPQGFKEEGHSCISIEIEA</sequence>
<keyword evidence="2" id="KW-1185">Reference proteome</keyword>
<dbReference type="EMBL" id="JACEFO010002380">
    <property type="protein sequence ID" value="KAF8662647.1"/>
    <property type="molecule type" value="Genomic_DNA"/>
</dbReference>
<gene>
    <name evidence="1" type="ORF">HU200_056249</name>
</gene>
<proteinExistence type="predicted"/>
<dbReference type="Proteomes" id="UP000636709">
    <property type="component" value="Unassembled WGS sequence"/>
</dbReference>
<name>A0A835AJV3_9POAL</name>
<evidence type="ECO:0000313" key="1">
    <source>
        <dbReference type="EMBL" id="KAF8662647.1"/>
    </source>
</evidence>
<accession>A0A835AJV3</accession>
<protein>
    <submittedName>
        <fullName evidence="1">Uncharacterized protein</fullName>
    </submittedName>
</protein>
<comment type="caution">
    <text evidence="1">The sequence shown here is derived from an EMBL/GenBank/DDBJ whole genome shotgun (WGS) entry which is preliminary data.</text>
</comment>